<proteinExistence type="predicted"/>
<organism evidence="1 2">
    <name type="scientific">Araneus ventricosus</name>
    <name type="common">Orbweaver spider</name>
    <name type="synonym">Epeira ventricosa</name>
    <dbReference type="NCBI Taxonomy" id="182803"/>
    <lineage>
        <taxon>Eukaryota</taxon>
        <taxon>Metazoa</taxon>
        <taxon>Ecdysozoa</taxon>
        <taxon>Arthropoda</taxon>
        <taxon>Chelicerata</taxon>
        <taxon>Arachnida</taxon>
        <taxon>Araneae</taxon>
        <taxon>Araneomorphae</taxon>
        <taxon>Entelegynae</taxon>
        <taxon>Araneoidea</taxon>
        <taxon>Araneidae</taxon>
        <taxon>Araneus</taxon>
    </lineage>
</organism>
<dbReference type="AlphaFoldDB" id="A0A4Y2AJ45"/>
<dbReference type="Proteomes" id="UP000499080">
    <property type="component" value="Unassembled WGS sequence"/>
</dbReference>
<comment type="caution">
    <text evidence="1">The sequence shown here is derived from an EMBL/GenBank/DDBJ whole genome shotgun (WGS) entry which is preliminary data.</text>
</comment>
<name>A0A4Y2AJ45_ARAVE</name>
<accession>A0A4Y2AJ45</accession>
<protein>
    <submittedName>
        <fullName evidence="1">Uncharacterized protein</fullName>
    </submittedName>
</protein>
<dbReference type="EMBL" id="BGPR01156529">
    <property type="protein sequence ID" value="GBL79266.1"/>
    <property type="molecule type" value="Genomic_DNA"/>
</dbReference>
<sequence length="108" mass="11974">MSHLWTSNPDGALGVHDFHTTAARQSNLSSAIHSNTQETHTPLLLHTSQVSTVNAPTLLSHLFVWQSKHIDGDWDGLDIQPSQSPRHANSNWFFAIMFGFWIGAAVND</sequence>
<evidence type="ECO:0000313" key="2">
    <source>
        <dbReference type="Proteomes" id="UP000499080"/>
    </source>
</evidence>
<evidence type="ECO:0000313" key="1">
    <source>
        <dbReference type="EMBL" id="GBL79266.1"/>
    </source>
</evidence>
<gene>
    <name evidence="1" type="ORF">AVEN_55028_1</name>
</gene>
<keyword evidence="2" id="KW-1185">Reference proteome</keyword>
<reference evidence="1 2" key="1">
    <citation type="journal article" date="2019" name="Sci. Rep.">
        <title>Orb-weaving spider Araneus ventricosus genome elucidates the spidroin gene catalogue.</title>
        <authorList>
            <person name="Kono N."/>
            <person name="Nakamura H."/>
            <person name="Ohtoshi R."/>
            <person name="Moran D.A.P."/>
            <person name="Shinohara A."/>
            <person name="Yoshida Y."/>
            <person name="Fujiwara M."/>
            <person name="Mori M."/>
            <person name="Tomita M."/>
            <person name="Arakawa K."/>
        </authorList>
    </citation>
    <scope>NUCLEOTIDE SEQUENCE [LARGE SCALE GENOMIC DNA]</scope>
</reference>